<proteinExistence type="predicted"/>
<protein>
    <submittedName>
        <fullName evidence="2">Uncharacterized protein</fullName>
    </submittedName>
</protein>
<name>A0ABY7DX01_MYAAR</name>
<evidence type="ECO:0000313" key="3">
    <source>
        <dbReference type="Proteomes" id="UP001164746"/>
    </source>
</evidence>
<keyword evidence="3" id="KW-1185">Reference proteome</keyword>
<accession>A0ABY7DX01</accession>
<organism evidence="2 3">
    <name type="scientific">Mya arenaria</name>
    <name type="common">Soft-shell clam</name>
    <dbReference type="NCBI Taxonomy" id="6604"/>
    <lineage>
        <taxon>Eukaryota</taxon>
        <taxon>Metazoa</taxon>
        <taxon>Spiralia</taxon>
        <taxon>Lophotrochozoa</taxon>
        <taxon>Mollusca</taxon>
        <taxon>Bivalvia</taxon>
        <taxon>Autobranchia</taxon>
        <taxon>Heteroconchia</taxon>
        <taxon>Euheterodonta</taxon>
        <taxon>Imparidentia</taxon>
        <taxon>Neoheterodontei</taxon>
        <taxon>Myida</taxon>
        <taxon>Myoidea</taxon>
        <taxon>Myidae</taxon>
        <taxon>Mya</taxon>
    </lineage>
</organism>
<reference evidence="2" key="1">
    <citation type="submission" date="2022-11" db="EMBL/GenBank/DDBJ databases">
        <title>Centuries of genome instability and evolution in soft-shell clam transmissible cancer (bioRxiv).</title>
        <authorList>
            <person name="Hart S.F.M."/>
            <person name="Yonemitsu M.A."/>
            <person name="Giersch R.M."/>
            <person name="Beal B.F."/>
            <person name="Arriagada G."/>
            <person name="Davis B.W."/>
            <person name="Ostrander E.A."/>
            <person name="Goff S.P."/>
            <person name="Metzger M.J."/>
        </authorList>
    </citation>
    <scope>NUCLEOTIDE SEQUENCE</scope>
    <source>
        <strain evidence="2">MELC-2E11</strain>
        <tissue evidence="2">Siphon/mantle</tissue>
    </source>
</reference>
<feature type="compositionally biased region" description="Basic and acidic residues" evidence="1">
    <location>
        <begin position="365"/>
        <end position="375"/>
    </location>
</feature>
<gene>
    <name evidence="2" type="ORF">MAR_007982</name>
</gene>
<feature type="region of interest" description="Disordered" evidence="1">
    <location>
        <begin position="356"/>
        <end position="375"/>
    </location>
</feature>
<dbReference type="Proteomes" id="UP001164746">
    <property type="component" value="Chromosome 4"/>
</dbReference>
<dbReference type="EMBL" id="CP111015">
    <property type="protein sequence ID" value="WAR01424.1"/>
    <property type="molecule type" value="Genomic_DNA"/>
</dbReference>
<dbReference type="Pfam" id="PF15112">
    <property type="entry name" value="DUF4559"/>
    <property type="match status" value="1"/>
</dbReference>
<evidence type="ECO:0000256" key="1">
    <source>
        <dbReference type="SAM" id="MobiDB-lite"/>
    </source>
</evidence>
<evidence type="ECO:0000313" key="2">
    <source>
        <dbReference type="EMBL" id="WAR01424.1"/>
    </source>
</evidence>
<dbReference type="InterPro" id="IPR027897">
    <property type="entry name" value="DUF4559"/>
</dbReference>
<sequence length="388" mass="44416">MVKNQFEDTPFWKRIHQTKIADWFRANVILDVAKNGCVSYIETKLSRLHEHILRAVSDKGIKCYECSTRNIVPCPSVGICSSWNPPNTCSYHNSYVERYRKCPNGICDKFRLEIEKLHTQQAPSWQNTSAENWCKDPWEVAKCFIGPDGYGHIRSSDETDFRGLLNILIYCKPCRTDLSAVESLSGYLLSQIRELEWKVRRPALLEMDESDFKALFINMEKFLQQMVKLRSFDDSTAVDAIGHLQMIQDDCYVPSAMEENLLLMKAFMIINVHLATCGIPLPSQDIDDEFGVQKEPRGLLLSLRTAVEKEQQQLLQDYDEDDGVCDEIQVVTNVQITLNDIVSACLPQELNGHTTCKTNSHPIRSRPDGTERRCNDDSAMTNLLLEPR</sequence>